<evidence type="ECO:0000313" key="5">
    <source>
        <dbReference type="Proteomes" id="UP001159427"/>
    </source>
</evidence>
<feature type="domain" description="FMP27/BLTP2/Hobbit GFWDK motif-containing RBG unit" evidence="3">
    <location>
        <begin position="1056"/>
        <end position="1188"/>
    </location>
</feature>
<feature type="compositionally biased region" description="Acidic residues" evidence="2">
    <location>
        <begin position="2333"/>
        <end position="2344"/>
    </location>
</feature>
<dbReference type="Proteomes" id="UP001159427">
    <property type="component" value="Unassembled WGS sequence"/>
</dbReference>
<feature type="region of interest" description="Disordered" evidence="2">
    <location>
        <begin position="2105"/>
        <end position="2147"/>
    </location>
</feature>
<keyword evidence="5" id="KW-1185">Reference proteome</keyword>
<accession>A0ABN8LUS0</accession>
<feature type="compositionally biased region" description="Low complexity" evidence="2">
    <location>
        <begin position="2111"/>
        <end position="2125"/>
    </location>
</feature>
<evidence type="ECO:0000256" key="2">
    <source>
        <dbReference type="SAM" id="MobiDB-lite"/>
    </source>
</evidence>
<evidence type="ECO:0000259" key="3">
    <source>
        <dbReference type="SMART" id="SM01214"/>
    </source>
</evidence>
<dbReference type="PANTHER" id="PTHR15678">
    <property type="entry name" value="ANTIGEN MLAA-22-RELATED"/>
    <property type="match status" value="1"/>
</dbReference>
<dbReference type="SMART" id="SM01214">
    <property type="entry name" value="Fmp27_GFWDK"/>
    <property type="match status" value="1"/>
</dbReference>
<dbReference type="InterPro" id="IPR019441">
    <property type="entry name" value="FMP27/BLTP2/Hobbit_GFWDK_RBG"/>
</dbReference>
<dbReference type="EMBL" id="CALNXI010000110">
    <property type="protein sequence ID" value="CAH3019227.1"/>
    <property type="molecule type" value="Genomic_DNA"/>
</dbReference>
<reference evidence="4 5" key="1">
    <citation type="submission" date="2022-05" db="EMBL/GenBank/DDBJ databases">
        <authorList>
            <consortium name="Genoscope - CEA"/>
            <person name="William W."/>
        </authorList>
    </citation>
    <scope>NUCLEOTIDE SEQUENCE [LARGE SCALE GENOMIC DNA]</scope>
</reference>
<proteinExistence type="predicted"/>
<feature type="compositionally biased region" description="Acidic residues" evidence="2">
    <location>
        <begin position="2311"/>
        <end position="2323"/>
    </location>
</feature>
<protein>
    <recommendedName>
        <fullName evidence="3">FMP27/BLTP2/Hobbit GFWDK motif-containing RBG unit domain-containing protein</fullName>
    </recommendedName>
</protein>
<dbReference type="InterPro" id="IPR045167">
    <property type="entry name" value="Hobbit"/>
</dbReference>
<feature type="region of interest" description="Disordered" evidence="2">
    <location>
        <begin position="2293"/>
        <end position="2344"/>
    </location>
</feature>
<keyword evidence="1" id="KW-0175">Coiled coil</keyword>
<feature type="coiled-coil region" evidence="1">
    <location>
        <begin position="1848"/>
        <end position="1909"/>
    </location>
</feature>
<organism evidence="4 5">
    <name type="scientific">Porites evermanni</name>
    <dbReference type="NCBI Taxonomy" id="104178"/>
    <lineage>
        <taxon>Eukaryota</taxon>
        <taxon>Metazoa</taxon>
        <taxon>Cnidaria</taxon>
        <taxon>Anthozoa</taxon>
        <taxon>Hexacorallia</taxon>
        <taxon>Scleractinia</taxon>
        <taxon>Fungiina</taxon>
        <taxon>Poritidae</taxon>
        <taxon>Porites</taxon>
    </lineage>
</organism>
<dbReference type="Pfam" id="PF10344">
    <property type="entry name" value="Hobbit"/>
    <property type="match status" value="2"/>
</dbReference>
<evidence type="ECO:0000313" key="4">
    <source>
        <dbReference type="EMBL" id="CAH3019227.1"/>
    </source>
</evidence>
<name>A0ABN8LUS0_9CNID</name>
<dbReference type="PANTHER" id="PTHR15678:SF6">
    <property type="entry name" value="BRIDGE-LIKE LIPID TRANSFER PROTEIN FAMILY MEMBER 2"/>
    <property type="match status" value="1"/>
</dbReference>
<gene>
    <name evidence="4" type="ORF">PEVE_00001860</name>
</gene>
<comment type="caution">
    <text evidence="4">The sequence shown here is derived from an EMBL/GenBank/DDBJ whole genome shotgun (WGS) entry which is preliminary data.</text>
</comment>
<evidence type="ECO:0000256" key="1">
    <source>
        <dbReference type="SAM" id="Coils"/>
    </source>
</evidence>
<feature type="coiled-coil region" evidence="1">
    <location>
        <begin position="916"/>
        <end position="950"/>
    </location>
</feature>
<sequence>MILLYSLGIILLLLLVAIFFGRFFAWLVEIAAQYFLHLDLKLDALGLFALSGIEITLRNGVKIEIEKICLHCKWTLSDSKRLFTVLCKGVVVEIKKGNNENKSQVDQVARQRSSKNFAVKHKKTISRLLRKCCQYVGIQVSSVQLIIRNKHGPQTQCFLPDGLHFFARPDNKCLSSTLEIAKIRTKLFNDIESNTDFTSDPFAELSCSLLMEISVVPLESFKLESATVNIKNVDILLSEGLLERKSNLQAVNIQEETKVNPIAAAKPFTLAEIQEKISHMPKSIELAVEVTKVTFLNKEKSSLTLEVKKIVSCLHSQGRPSNNSQASPQCDLNVGMSGMAIKNMKCFRLCELQRLRIESKLSCHYDTVVLASTLYIESVGYAHVQEDFTYWLEYFKSWRKDLSISDTTGERSLKKGPKRGILSNLPAELEITGSVEVTDCFSRMFIASPRPNDQPLCHAVLVSLKLNVKMSSEDIKQFNSGRYLSCRVRVENAYVYLDTSHSQLTDGLTSGVVSSTSNDYFSIPPSTSRHVWGRVLTLGSCNVNCTTEVLADTEEPDVKLTIEATSVVIEWSHDVCRFLLKWLPVWALKKFKSAETSSEEKNDVGSSFALDMDCRVAGINLFYLGTLEGGVDSFMTRVDVAVVTTTSVPDQSLKSELCGMKLCRLLELQKAPYRCVVSSELKNDVISIPVLTLSRPAYKPYSMTVKEILVNWDPTLHMALHERIQEATQDGAELQAMMKKASQSTRADNDFSSKEKEKPLCFACEISWFKLHMQTSPKTSFGVESKNCILSLQDNCFDAKSEYAGLLFDKRSIFKFEAIFLKRLPEVEEVLKVRRQLKTLETPSNTTWVVEVETTGIFFPFEFNFAASRDELVNVFKMLQSLHKKPKDASSSEPLPTDLWLRFQNLSFEVEDDPFEVKLRDNYALLLDEMEQWEERQQLLEAKLDEIRKKPGNSLTVKKEEALKRSLEEKNSQIYIERSKAMYNETPMRTSLLTWEFQDLDLFVLADDSYHGQKAVDVMKRLDSDSPYPHSGLEFTTLWCRTIQGKLYSHECRFRDFPQAVFTSESVEMKGTLLGAEQKPANRSKREAVVQVGKPWSNVTISRNLSSLKYFYDLKFDMDAMEIAWGVDIEPVIGMVSAAFEKLSSPSRDPSKNLPFFDKVRLLYHGRLQMAINEWYWYFSASRNPYDVTERMQWEWRQASFDWTNGRIVIEGDFDLHTRAASKYDDRRVIHLPAFKICTNMKWICQGDPNDHHSVIQCAPDKIPELAPNQVHDSYAKFRSQNLIVDILMATGMSKRKDLSLSDPPTVFMFASTFRWFQKYQAVVFTYVSRPIRRGTFFKRNRVKKRSLGRHYRHVSLSLQFPELTVWYWGSFTQQRGFELSLGGGLLETTYRLTLKQYSDGLLRRPAADWSATKLRSEVSNVTCHLYGLEEVDGKEESSDEYAEVSSIDLEPTKYYLLAAARLEYTRQDNSKKQEMGVDGPSPDLRNYNHRLVCHDLKGVWTLTNRRIAFGLFEAYTNTQVLKKNLSADALKFAIVEKKEKNKQDDTKTGSPLNSSVKARSASYTNMLEKLVMEKELKFVAFAEEGTGEHEYVTEAHLHGMALCTANDVIEDRWHIGLVNSQVVLKGIESEGCVLVAAGNARILNRLHIPVWSKGEIFNKNTWFGNVENVQYFATVGADDMIGLDSCPWLSTSVITGRLDKNSFDIADLANIVGSGEAVGGMVNATGAGPGHEATQLQRIVARCSCEFYFASFSSDLDPLAEEHAANIEPPSSSSSRLREDSAAVNTFTIRHKLLEISTNSAQYAMLIDIVHNAVLYTEPKKKQAIDRLQRMRFHLRLSTSEDQRAQILRLQNTVRSNYTEMRRLERELYEVNLLRKQAIDDQELTDAVIELERTIEKQKELLSSSSSELRIRISAYKDFLMNVNTPTPEKAPTAEVTKLAEVYFNHASWQLTQEDGQLAIADVTFTNFSYRKTTLSGATMEHRLELGKFHVRNLLPNSIYKDALSPLDVSAKGHVDRAIAVRLFSRVRPPVGGIGVKEHFEVNVCPLAVRLTHRLFKKVMVFFFPQRAHEYEGEVGEVELGFRGMEVEDKELFTYEEEDLLSPTGKTVSLKRSPSSLSTASSKSGVTVTDSPPSSPANKEKPAKKKSTFYKRISDYDDLDKMKERASKNNTFIYVKIPEVSLLVSYKGEKDRNIMDVHNFSLVIPTLEYHNRTWTWHDLLMAMKRDCKDVLVSQAIKEKLHLAGGHGAETKESKSQAKEEDKARMLLGGFQPKDQQKKRKKKIFSKLAKVARGSKRKGLLQPDGAGPEPVDLEEDQDFEEFATLESDARPGEEEDDSDNSDAT</sequence>